<name>A0A0S4JLJ7_BODSA</name>
<evidence type="ECO:0000313" key="2">
    <source>
        <dbReference type="Proteomes" id="UP000051952"/>
    </source>
</evidence>
<dbReference type="EMBL" id="CYKH01001901">
    <property type="protein sequence ID" value="CUG91258.1"/>
    <property type="molecule type" value="Genomic_DNA"/>
</dbReference>
<dbReference type="Proteomes" id="UP000051952">
    <property type="component" value="Unassembled WGS sequence"/>
</dbReference>
<organism evidence="1 2">
    <name type="scientific">Bodo saltans</name>
    <name type="common">Flagellated protozoan</name>
    <dbReference type="NCBI Taxonomy" id="75058"/>
    <lineage>
        <taxon>Eukaryota</taxon>
        <taxon>Discoba</taxon>
        <taxon>Euglenozoa</taxon>
        <taxon>Kinetoplastea</taxon>
        <taxon>Metakinetoplastina</taxon>
        <taxon>Eubodonida</taxon>
        <taxon>Bodonidae</taxon>
        <taxon>Bodo</taxon>
    </lineage>
</organism>
<proteinExistence type="predicted"/>
<dbReference type="VEuPathDB" id="TriTrypDB:BSAL_30990"/>
<dbReference type="AlphaFoldDB" id="A0A0S4JLJ7"/>
<sequence length="205" mass="23584">MDVVSYFAFQVERLSRKELAERRQVTNDESVGRSAIEGASLLTWELLPSTQTSHSTIRRFDPIALPSLPPLAAYERSEIVSTMNINASSSHHVVELERNARADIMEWEHQARGAIQRSLSLSVAPRVAAHLTAEEALWRNKIEKSAQHDYKQFHVLQMQTLIFLLQHPQYSGSCYAARREVRRQEIAARWELAIQFCALFHSWEE</sequence>
<keyword evidence="2" id="KW-1185">Reference proteome</keyword>
<gene>
    <name evidence="1" type="ORF">BSAL_30990</name>
</gene>
<reference evidence="2" key="1">
    <citation type="submission" date="2015-09" db="EMBL/GenBank/DDBJ databases">
        <authorList>
            <consortium name="Pathogen Informatics"/>
        </authorList>
    </citation>
    <scope>NUCLEOTIDE SEQUENCE [LARGE SCALE GENOMIC DNA]</scope>
    <source>
        <strain evidence="2">Lake Konstanz</strain>
    </source>
</reference>
<protein>
    <submittedName>
        <fullName evidence="1">GPI-anchored surface protein, putative</fullName>
    </submittedName>
</protein>
<feature type="non-terminal residue" evidence="1">
    <location>
        <position position="205"/>
    </location>
</feature>
<evidence type="ECO:0000313" key="1">
    <source>
        <dbReference type="EMBL" id="CUG91258.1"/>
    </source>
</evidence>
<accession>A0A0S4JLJ7</accession>